<dbReference type="EMBL" id="BARV01013299">
    <property type="protein sequence ID" value="GAI13808.1"/>
    <property type="molecule type" value="Genomic_DNA"/>
</dbReference>
<dbReference type="GO" id="GO:0000166">
    <property type="term" value="F:nucleotide binding"/>
    <property type="evidence" value="ECO:0007669"/>
    <property type="project" value="InterPro"/>
</dbReference>
<reference evidence="1" key="1">
    <citation type="journal article" date="2014" name="Front. Microbiol.">
        <title>High frequency of phylogenetically diverse reductive dehalogenase-homologous genes in deep subseafloor sedimentary metagenomes.</title>
        <authorList>
            <person name="Kawai M."/>
            <person name="Futagami T."/>
            <person name="Toyoda A."/>
            <person name="Takaki Y."/>
            <person name="Nishi S."/>
            <person name="Hori S."/>
            <person name="Arai W."/>
            <person name="Tsubouchi T."/>
            <person name="Morono Y."/>
            <person name="Uchiyama I."/>
            <person name="Ito T."/>
            <person name="Fujiyama A."/>
            <person name="Inagaki F."/>
            <person name="Takami H."/>
        </authorList>
    </citation>
    <scope>NUCLEOTIDE SEQUENCE</scope>
    <source>
        <strain evidence="1">Expedition CK06-06</strain>
    </source>
</reference>
<feature type="non-terminal residue" evidence="1">
    <location>
        <position position="40"/>
    </location>
</feature>
<gene>
    <name evidence="1" type="ORF">S06H3_24106</name>
</gene>
<accession>X1L4A4</accession>
<dbReference type="Gene3D" id="1.10.150.20">
    <property type="entry name" value="5' to 3' exonuclease, C-terminal subdomain"/>
    <property type="match status" value="1"/>
</dbReference>
<sequence length="40" mass="4242">MVNQLEDVKGIGSETAKKIKQAGINSVEKLASSKPEDIGK</sequence>
<evidence type="ECO:0008006" key="2">
    <source>
        <dbReference type="Google" id="ProtNLM"/>
    </source>
</evidence>
<name>X1L4A4_9ZZZZ</name>
<organism evidence="1">
    <name type="scientific">marine sediment metagenome</name>
    <dbReference type="NCBI Taxonomy" id="412755"/>
    <lineage>
        <taxon>unclassified sequences</taxon>
        <taxon>metagenomes</taxon>
        <taxon>ecological metagenomes</taxon>
    </lineage>
</organism>
<dbReference type="SUPFAM" id="SSF47794">
    <property type="entry name" value="Rad51 N-terminal domain-like"/>
    <property type="match status" value="1"/>
</dbReference>
<protein>
    <recommendedName>
        <fullName evidence="2">DUF4332 domain-containing protein</fullName>
    </recommendedName>
</protein>
<proteinExistence type="predicted"/>
<dbReference type="AlphaFoldDB" id="X1L4A4"/>
<dbReference type="Pfam" id="PF14520">
    <property type="entry name" value="HHH_5"/>
    <property type="match status" value="1"/>
</dbReference>
<dbReference type="InterPro" id="IPR010995">
    <property type="entry name" value="DNA_repair_Rad51/TF_NusA_a-hlx"/>
</dbReference>
<evidence type="ECO:0000313" key="1">
    <source>
        <dbReference type="EMBL" id="GAI13808.1"/>
    </source>
</evidence>
<comment type="caution">
    <text evidence="1">The sequence shown here is derived from an EMBL/GenBank/DDBJ whole genome shotgun (WGS) entry which is preliminary data.</text>
</comment>